<feature type="transmembrane region" description="Helical" evidence="11">
    <location>
        <begin position="197"/>
        <end position="221"/>
    </location>
</feature>
<keyword evidence="4 11" id="KW-1133">Transmembrane helix</keyword>
<dbReference type="Gene3D" id="6.10.140.1330">
    <property type="match status" value="1"/>
</dbReference>
<evidence type="ECO:0000256" key="8">
    <source>
        <dbReference type="ARBA" id="ARBA00023201"/>
    </source>
</evidence>
<dbReference type="OrthoDB" id="196264at2759"/>
<dbReference type="NCBIfam" id="TIGR00840">
    <property type="entry name" value="b_cpa1"/>
    <property type="match status" value="1"/>
</dbReference>
<keyword evidence="2 9" id="KW-0813">Transport</keyword>
<evidence type="ECO:0000256" key="1">
    <source>
        <dbReference type="ARBA" id="ARBA00004141"/>
    </source>
</evidence>
<feature type="transmembrane region" description="Helical" evidence="11">
    <location>
        <begin position="426"/>
        <end position="450"/>
    </location>
</feature>
<evidence type="ECO:0000256" key="7">
    <source>
        <dbReference type="ARBA" id="ARBA00023136"/>
    </source>
</evidence>
<protein>
    <recommendedName>
        <fullName evidence="9">Sodium/hydrogen exchanger</fullName>
    </recommendedName>
</protein>
<evidence type="ECO:0000313" key="14">
    <source>
        <dbReference type="Proteomes" id="UP000784294"/>
    </source>
</evidence>
<keyword evidence="14" id="KW-1185">Reference proteome</keyword>
<dbReference type="GO" id="GO:0098719">
    <property type="term" value="P:sodium ion import across plasma membrane"/>
    <property type="evidence" value="ECO:0007669"/>
    <property type="project" value="TreeGrafter"/>
</dbReference>
<evidence type="ECO:0000256" key="6">
    <source>
        <dbReference type="ARBA" id="ARBA00023065"/>
    </source>
</evidence>
<accession>A0A448XMC2</accession>
<keyword evidence="5" id="KW-0915">Sodium</keyword>
<feature type="transmembrane region" description="Helical" evidence="11">
    <location>
        <begin position="494"/>
        <end position="517"/>
    </location>
</feature>
<feature type="transmembrane region" description="Helical" evidence="11">
    <location>
        <begin position="462"/>
        <end position="482"/>
    </location>
</feature>
<dbReference type="Proteomes" id="UP000784294">
    <property type="component" value="Unassembled WGS sequence"/>
</dbReference>
<evidence type="ECO:0000256" key="4">
    <source>
        <dbReference type="ARBA" id="ARBA00022989"/>
    </source>
</evidence>
<feature type="transmembrane region" description="Helical" evidence="11">
    <location>
        <begin position="241"/>
        <end position="260"/>
    </location>
</feature>
<evidence type="ECO:0000256" key="9">
    <source>
        <dbReference type="RuleBase" id="RU003722"/>
    </source>
</evidence>
<evidence type="ECO:0000256" key="2">
    <source>
        <dbReference type="ARBA" id="ARBA00022448"/>
    </source>
</evidence>
<evidence type="ECO:0000259" key="12">
    <source>
        <dbReference type="Pfam" id="PF00999"/>
    </source>
</evidence>
<sequence length="882" mass="98135">MKLGPIEHLFYKPGAQMGLHESRALKRNVKMVLLLVGLAAILLDLRASTVAASIVTVGNAKENGTDGITDTSPHEYDDPSNEHATGGHETKGEEEGIRAASWLFDEFYIHITIMVFLLIVIILKMVYHRLEWLSAYVPESLILICLGVIFGTLIRFAHVDSNIETWKLTPKLFFEFLLPPIVLESAYSLYNRTFGEFLGIILIYAVLGTIMNFLIIGPVMYGLDLVGAMGWPTLHLDIKGYLLFSSLIVAVDPVAVLAIFQDIGVDLGLYYMVFGESLLNDAVTVVLYQIMQAFAGKEEISGEEIGVGFASFFTVSLGGLLVGVVVGIATCFITQFSSSMEVIIVLMLGYFAYIMGDVVGWSGIISMIGCGLVQASYAFHNLRPSNVMIVKKVSKMAAELSEAVIFLFIGIELFRDNMIWHTGFHFWSLTMCLISRLIVVLVLTAIINWVRVDGFKISITEQFIVIYGGLRGAVAFSLSVLIREESLGQGLLGIRLKGIFITSTLFIILFTVGFMGMTMKPLVRLLKIKMQANFELSLFNKLNEHILDQALAAIETISGEKGRNVVREFCIRIDDRYVRRVLQRDPETHDQKIVKVYEKMALKLHYATIGANQAELHLDELPETIKSKLLNKTLSTANFFVSPSEVNLDGVQLQPETHFPEPRDHFGLPSKDGINGKSSIRQHAYPSRQNHELMVTRRRSSSIFSQREPFDDPMQMMAALRCSRRPSLMDGGKHQEEFQQTFLEMIRSKGLALKRHPLSSKLSNMPETALEETRPSSVMAPASLGLATIEERVTSGRRLNPLLPVPEDAYCPSLLSQPKLFSLEELPQSFSAADTDAEMQQQHADAKQPHGAEVAKAVQASKQPKVSRSTHSESTESDVEND</sequence>
<feature type="transmembrane region" description="Helical" evidence="11">
    <location>
        <begin position="172"/>
        <end position="190"/>
    </location>
</feature>
<dbReference type="GO" id="GO:0015386">
    <property type="term" value="F:potassium:proton antiporter activity"/>
    <property type="evidence" value="ECO:0007669"/>
    <property type="project" value="TreeGrafter"/>
</dbReference>
<dbReference type="GO" id="GO:0051453">
    <property type="term" value="P:regulation of intracellular pH"/>
    <property type="evidence" value="ECO:0007669"/>
    <property type="project" value="TreeGrafter"/>
</dbReference>
<reference evidence="13" key="1">
    <citation type="submission" date="2018-11" db="EMBL/GenBank/DDBJ databases">
        <authorList>
            <consortium name="Pathogen Informatics"/>
        </authorList>
    </citation>
    <scope>NUCLEOTIDE SEQUENCE</scope>
</reference>
<comment type="caution">
    <text evidence="13">The sequence shown here is derived from an EMBL/GenBank/DDBJ whole genome shotgun (WGS) entry which is preliminary data.</text>
</comment>
<dbReference type="PANTHER" id="PTHR10110:SF126">
    <property type="entry name" value="NA(+)_H(+) EXCHANGER PROTEIN 7"/>
    <property type="match status" value="1"/>
</dbReference>
<organism evidence="13 14">
    <name type="scientific">Protopolystoma xenopodis</name>
    <dbReference type="NCBI Taxonomy" id="117903"/>
    <lineage>
        <taxon>Eukaryota</taxon>
        <taxon>Metazoa</taxon>
        <taxon>Spiralia</taxon>
        <taxon>Lophotrochozoa</taxon>
        <taxon>Platyhelminthes</taxon>
        <taxon>Monogenea</taxon>
        <taxon>Polyopisthocotylea</taxon>
        <taxon>Polystomatidea</taxon>
        <taxon>Polystomatidae</taxon>
        <taxon>Protopolystoma</taxon>
    </lineage>
</organism>
<comment type="similarity">
    <text evidence="9">Belongs to the monovalent cation:proton antiporter 1 (CPA1) transporter (TC 2.A.36) family.</text>
</comment>
<evidence type="ECO:0000256" key="10">
    <source>
        <dbReference type="SAM" id="MobiDB-lite"/>
    </source>
</evidence>
<dbReference type="AlphaFoldDB" id="A0A448XMC2"/>
<name>A0A448XMC2_9PLAT</name>
<feature type="transmembrane region" description="Helical" evidence="11">
    <location>
        <begin position="267"/>
        <end position="290"/>
    </location>
</feature>
<keyword evidence="7 11" id="KW-0472">Membrane</keyword>
<feature type="transmembrane region" description="Helical" evidence="11">
    <location>
        <begin position="139"/>
        <end position="157"/>
    </location>
</feature>
<dbReference type="Pfam" id="PF00999">
    <property type="entry name" value="Na_H_Exchanger"/>
    <property type="match status" value="1"/>
</dbReference>
<feature type="region of interest" description="Disordered" evidence="10">
    <location>
        <begin position="65"/>
        <end position="92"/>
    </location>
</feature>
<feature type="transmembrane region" description="Helical" evidence="11">
    <location>
        <begin position="310"/>
        <end position="332"/>
    </location>
</feature>
<dbReference type="GO" id="GO:0015385">
    <property type="term" value="F:sodium:proton antiporter activity"/>
    <property type="evidence" value="ECO:0007669"/>
    <property type="project" value="InterPro"/>
</dbReference>
<dbReference type="InterPro" id="IPR006153">
    <property type="entry name" value="Cation/H_exchanger_TM"/>
</dbReference>
<dbReference type="InterPro" id="IPR018422">
    <property type="entry name" value="Cation/H_exchanger_CPA1"/>
</dbReference>
<feature type="transmembrane region" description="Helical" evidence="11">
    <location>
        <begin position="339"/>
        <end position="355"/>
    </location>
</feature>
<keyword evidence="9" id="KW-0050">Antiport</keyword>
<evidence type="ECO:0000256" key="5">
    <source>
        <dbReference type="ARBA" id="ARBA00023053"/>
    </source>
</evidence>
<evidence type="ECO:0000313" key="13">
    <source>
        <dbReference type="EMBL" id="VEL40090.1"/>
    </source>
</evidence>
<dbReference type="PRINTS" id="PR01084">
    <property type="entry name" value="NAHEXCHNGR"/>
</dbReference>
<gene>
    <name evidence="13" type="ORF">PXEA_LOCUS33530</name>
</gene>
<dbReference type="InterPro" id="IPR004709">
    <property type="entry name" value="NaH_exchanger"/>
</dbReference>
<evidence type="ECO:0000256" key="11">
    <source>
        <dbReference type="SAM" id="Phobius"/>
    </source>
</evidence>
<dbReference type="EMBL" id="CAAALY010263653">
    <property type="protein sequence ID" value="VEL40090.1"/>
    <property type="molecule type" value="Genomic_DNA"/>
</dbReference>
<feature type="compositionally biased region" description="Polar residues" evidence="10">
    <location>
        <begin position="834"/>
        <end position="843"/>
    </location>
</feature>
<dbReference type="GO" id="GO:0005886">
    <property type="term" value="C:plasma membrane"/>
    <property type="evidence" value="ECO:0007669"/>
    <property type="project" value="TreeGrafter"/>
</dbReference>
<feature type="transmembrane region" description="Helical" evidence="11">
    <location>
        <begin position="107"/>
        <end position="127"/>
    </location>
</feature>
<dbReference type="PANTHER" id="PTHR10110">
    <property type="entry name" value="SODIUM/HYDROGEN EXCHANGER"/>
    <property type="match status" value="1"/>
</dbReference>
<feature type="compositionally biased region" description="Polar residues" evidence="10">
    <location>
        <begin position="860"/>
        <end position="869"/>
    </location>
</feature>
<keyword evidence="3 9" id="KW-0812">Transmembrane</keyword>
<proteinExistence type="inferred from homology"/>
<comment type="subcellular location">
    <subcellularLocation>
        <location evidence="1">Membrane</location>
        <topology evidence="1">Multi-pass membrane protein</topology>
    </subcellularLocation>
</comment>
<evidence type="ECO:0000256" key="3">
    <source>
        <dbReference type="ARBA" id="ARBA00022692"/>
    </source>
</evidence>
<keyword evidence="6 9" id="KW-0406">Ion transport</keyword>
<keyword evidence="8 9" id="KW-0739">Sodium transport</keyword>
<feature type="domain" description="Cation/H+ exchanger transmembrane" evidence="12">
    <location>
        <begin position="119"/>
        <end position="524"/>
    </location>
</feature>
<feature type="region of interest" description="Disordered" evidence="10">
    <location>
        <begin position="834"/>
        <end position="882"/>
    </location>
</feature>
<feature type="transmembrane region" description="Helical" evidence="11">
    <location>
        <begin position="361"/>
        <end position="379"/>
    </location>
</feature>
<feature type="compositionally biased region" description="Basic and acidic residues" evidence="10">
    <location>
        <begin position="72"/>
        <end position="92"/>
    </location>
</feature>